<dbReference type="GO" id="GO:0005737">
    <property type="term" value="C:cytoplasm"/>
    <property type="evidence" value="ECO:0007669"/>
    <property type="project" value="TreeGrafter"/>
</dbReference>
<dbReference type="CDD" id="cd01572">
    <property type="entry name" value="QPRTase"/>
    <property type="match status" value="1"/>
</dbReference>
<comment type="subunit">
    <text evidence="4">Hexamer formed by 3 homodimers.</text>
</comment>
<dbReference type="InterPro" id="IPR037128">
    <property type="entry name" value="Quinolinate_PRibosylTase_N_sf"/>
</dbReference>
<dbReference type="Gene3D" id="3.90.1170.20">
    <property type="entry name" value="Quinolinate phosphoribosyl transferase, N-terminal domain"/>
    <property type="match status" value="1"/>
</dbReference>
<evidence type="ECO:0000313" key="15">
    <source>
        <dbReference type="EMBL" id="KAK88565.1"/>
    </source>
</evidence>
<dbReference type="GO" id="GO:0034213">
    <property type="term" value="P:quinolinate catabolic process"/>
    <property type="evidence" value="ECO:0007669"/>
    <property type="project" value="TreeGrafter"/>
</dbReference>
<dbReference type="InterPro" id="IPR036068">
    <property type="entry name" value="Nicotinate_pribotase-like_C"/>
</dbReference>
<evidence type="ECO:0000256" key="5">
    <source>
        <dbReference type="ARBA" id="ARBA00011944"/>
    </source>
</evidence>
<keyword evidence="8 12" id="KW-0808">Transferase</keyword>
<dbReference type="AlphaFoldDB" id="A0A158M2F0"/>
<dbReference type="FunFam" id="3.90.1170.20:FF:000001">
    <property type="entry name" value="Nicotinate-nucleotide diphosphorylase (Carboxylating)"/>
    <property type="match status" value="1"/>
</dbReference>
<dbReference type="Pfam" id="PF01729">
    <property type="entry name" value="QRPTase_C"/>
    <property type="match status" value="1"/>
</dbReference>
<dbReference type="RefSeq" id="WP_025341328.1">
    <property type="nucleotide sequence ID" value="NZ_JFZZ01000114.1"/>
</dbReference>
<comment type="catalytic activity">
    <reaction evidence="10">
        <text>nicotinate beta-D-ribonucleotide + CO2 + diphosphate = quinolinate + 5-phospho-alpha-D-ribose 1-diphosphate + 2 H(+)</text>
        <dbReference type="Rhea" id="RHEA:12733"/>
        <dbReference type="ChEBI" id="CHEBI:15378"/>
        <dbReference type="ChEBI" id="CHEBI:16526"/>
        <dbReference type="ChEBI" id="CHEBI:29959"/>
        <dbReference type="ChEBI" id="CHEBI:33019"/>
        <dbReference type="ChEBI" id="CHEBI:57502"/>
        <dbReference type="ChEBI" id="CHEBI:58017"/>
        <dbReference type="EC" id="2.4.2.19"/>
    </reaction>
</comment>
<dbReference type="FunFam" id="3.20.20.70:FF:000030">
    <property type="entry name" value="Nicotinate-nucleotide pyrophosphorylase, carboxylating"/>
    <property type="match status" value="1"/>
</dbReference>
<dbReference type="InterPro" id="IPR002638">
    <property type="entry name" value="Quinolinate_PRibosylTrfase_C"/>
</dbReference>
<evidence type="ECO:0000259" key="14">
    <source>
        <dbReference type="Pfam" id="PF02749"/>
    </source>
</evidence>
<dbReference type="SUPFAM" id="SSF54675">
    <property type="entry name" value="Nicotinate/Quinolinate PRTase N-terminal domain-like"/>
    <property type="match status" value="1"/>
</dbReference>
<evidence type="ECO:0000256" key="4">
    <source>
        <dbReference type="ARBA" id="ARBA00011218"/>
    </source>
</evidence>
<evidence type="ECO:0000256" key="7">
    <source>
        <dbReference type="ARBA" id="ARBA00022676"/>
    </source>
</evidence>
<keyword evidence="6" id="KW-0662">Pyridine nucleotide biosynthesis</keyword>
<dbReference type="Pfam" id="PF02749">
    <property type="entry name" value="QRPTase_N"/>
    <property type="match status" value="1"/>
</dbReference>
<evidence type="ECO:0000313" key="16">
    <source>
        <dbReference type="Proteomes" id="UP000026682"/>
    </source>
</evidence>
<evidence type="ECO:0000259" key="13">
    <source>
        <dbReference type="Pfam" id="PF01729"/>
    </source>
</evidence>
<reference evidence="15 16" key="1">
    <citation type="submission" date="2014-03" db="EMBL/GenBank/DDBJ databases">
        <title>Genome sequence of Bordetella holmseii.</title>
        <authorList>
            <person name="Harvill E."/>
            <person name="Goodfield L.L."/>
            <person name="Ivanov Y."/>
            <person name="Meyer J.A."/>
            <person name="Newth C."/>
            <person name="Cassiday P."/>
            <person name="Tondella M.L."/>
            <person name="Liao P."/>
            <person name="Zimmerman J."/>
            <person name="Meert K."/>
            <person name="Wessel D."/>
            <person name="Berger J."/>
            <person name="Dean J.M."/>
            <person name="Holubkov R."/>
            <person name="Burr J."/>
            <person name="Liu T."/>
            <person name="Brinkac L.M."/>
            <person name="Sanka R."/>
            <person name="Kim M."/>
            <person name="Losada L."/>
        </authorList>
    </citation>
    <scope>NUCLEOTIDE SEQUENCE [LARGE SCALE GENOMIC DNA]</scope>
    <source>
        <strain evidence="15 16">CDC-H585-BH</strain>
    </source>
</reference>
<comment type="caution">
    <text evidence="15">The sequence shown here is derived from an EMBL/GenBank/DDBJ whole genome shotgun (WGS) entry which is preliminary data.</text>
</comment>
<evidence type="ECO:0000256" key="12">
    <source>
        <dbReference type="PIRNR" id="PIRNR006250"/>
    </source>
</evidence>
<evidence type="ECO:0000256" key="3">
    <source>
        <dbReference type="ARBA" id="ARBA00009400"/>
    </source>
</evidence>
<dbReference type="STRING" id="35814.BBB42_03095"/>
<dbReference type="GO" id="GO:0004514">
    <property type="term" value="F:nicotinate-nucleotide diphosphorylase (carboxylating) activity"/>
    <property type="evidence" value="ECO:0007669"/>
    <property type="project" value="UniProtKB-EC"/>
</dbReference>
<dbReference type="InterPro" id="IPR013785">
    <property type="entry name" value="Aldolase_TIM"/>
</dbReference>
<dbReference type="EMBL" id="JFZZ01000114">
    <property type="protein sequence ID" value="KAK88565.1"/>
    <property type="molecule type" value="Genomic_DNA"/>
</dbReference>
<dbReference type="Proteomes" id="UP000026682">
    <property type="component" value="Unassembled WGS sequence"/>
</dbReference>
<dbReference type="EC" id="2.4.2.19" evidence="5"/>
<evidence type="ECO:0000256" key="11">
    <source>
        <dbReference type="ARBA" id="ARBA00069173"/>
    </source>
</evidence>
<dbReference type="PIRSF" id="PIRSF006250">
    <property type="entry name" value="NadC_ModD"/>
    <property type="match status" value="1"/>
</dbReference>
<dbReference type="UniPathway" id="UPA00253">
    <property type="reaction ID" value="UER00331"/>
</dbReference>
<evidence type="ECO:0000256" key="1">
    <source>
        <dbReference type="ARBA" id="ARBA00003237"/>
    </source>
</evidence>
<evidence type="ECO:0000256" key="6">
    <source>
        <dbReference type="ARBA" id="ARBA00022642"/>
    </source>
</evidence>
<organism evidence="15 16">
    <name type="scientific">Bordetella holmesii CDC-H585-BH</name>
    <dbReference type="NCBI Taxonomy" id="1331206"/>
    <lineage>
        <taxon>Bacteria</taxon>
        <taxon>Pseudomonadati</taxon>
        <taxon>Pseudomonadota</taxon>
        <taxon>Betaproteobacteria</taxon>
        <taxon>Burkholderiales</taxon>
        <taxon>Alcaligenaceae</taxon>
        <taxon>Bordetella</taxon>
    </lineage>
</organism>
<dbReference type="PATRIC" id="fig|1331206.3.peg.2820"/>
<comment type="function">
    <text evidence="1">Involved in the catabolism of quinolinic acid (QA).</text>
</comment>
<dbReference type="Gene3D" id="3.20.20.70">
    <property type="entry name" value="Aldolase class I"/>
    <property type="match status" value="1"/>
</dbReference>
<dbReference type="GeneID" id="93121183"/>
<evidence type="ECO:0000256" key="8">
    <source>
        <dbReference type="ARBA" id="ARBA00022679"/>
    </source>
</evidence>
<dbReference type="InterPro" id="IPR004393">
    <property type="entry name" value="NadC"/>
</dbReference>
<evidence type="ECO:0000256" key="10">
    <source>
        <dbReference type="ARBA" id="ARBA00047445"/>
    </source>
</evidence>
<evidence type="ECO:0000256" key="9">
    <source>
        <dbReference type="ARBA" id="ARBA00033102"/>
    </source>
</evidence>
<dbReference type="NCBIfam" id="TIGR00078">
    <property type="entry name" value="nadC"/>
    <property type="match status" value="1"/>
</dbReference>
<evidence type="ECO:0000256" key="2">
    <source>
        <dbReference type="ARBA" id="ARBA00004893"/>
    </source>
</evidence>
<dbReference type="GO" id="GO:0009435">
    <property type="term" value="P:NAD+ biosynthetic process"/>
    <property type="evidence" value="ECO:0007669"/>
    <property type="project" value="UniProtKB-UniPathway"/>
</dbReference>
<comment type="similarity">
    <text evidence="3 12">Belongs to the NadC/ModD family.</text>
</comment>
<comment type="pathway">
    <text evidence="2">Cofactor biosynthesis; NAD(+) biosynthesis; nicotinate D-ribonucleotide from quinolinate: step 1/1.</text>
</comment>
<dbReference type="InterPro" id="IPR022412">
    <property type="entry name" value="Quinolinate_PRibosylTrfase_N"/>
</dbReference>
<proteinExistence type="inferred from homology"/>
<feature type="domain" description="Quinolinate phosphoribosyl transferase N-terminal" evidence="14">
    <location>
        <begin position="43"/>
        <end position="128"/>
    </location>
</feature>
<gene>
    <name evidence="15" type="primary">nadC</name>
    <name evidence="15" type="ORF">L497_3715</name>
</gene>
<keyword evidence="7 12" id="KW-0328">Glycosyltransferase</keyword>
<dbReference type="PANTHER" id="PTHR32179:SF3">
    <property type="entry name" value="NICOTINATE-NUCLEOTIDE PYROPHOSPHORYLASE [CARBOXYLATING]"/>
    <property type="match status" value="1"/>
</dbReference>
<dbReference type="PANTHER" id="PTHR32179">
    <property type="entry name" value="NICOTINATE-NUCLEOTIDE PYROPHOSPHORYLASE [CARBOXYLATING]"/>
    <property type="match status" value="1"/>
</dbReference>
<feature type="domain" description="Quinolinate phosphoribosyl transferase C-terminal" evidence="13">
    <location>
        <begin position="130"/>
        <end position="295"/>
    </location>
</feature>
<sequence length="296" mass="31166">MSIKIAAATSAQETVRTFPSLPQVMLEPLVRAALLEDLGRAGDITSDAIVPLEARGQTRLVARQSGVLAGLDLARLAFRLVDPEIRFQMLLADGARLEPGSEIALIEGPARGMLTAERTALNFLGHLSGVATATASIADAIAHTRCKVTCTRKTLPGLRAVQKYAVRVGGGSNHRYGLDDAVLIKDNHVVFAGGVTPALARARAAVGHMVKIELEVDTLAQLDEALAAGVDVVLLDNMDHDTLREAVRRVDGRAITEASGRITPQTAPAVAATGVDLMAVGWLTHSARVLDIGLDS</sequence>
<dbReference type="SUPFAM" id="SSF51690">
    <property type="entry name" value="Nicotinate/Quinolinate PRTase C-terminal domain-like"/>
    <property type="match status" value="1"/>
</dbReference>
<protein>
    <recommendedName>
        <fullName evidence="11">Probable nicotinate-nucleotide pyrophosphorylase [carboxylating]</fullName>
        <ecNumber evidence="5">2.4.2.19</ecNumber>
    </recommendedName>
    <alternativeName>
        <fullName evidence="9">Quinolinate phosphoribosyltransferase [decarboxylating]</fullName>
    </alternativeName>
</protein>
<name>A0A158M2F0_9BORD</name>
<dbReference type="InterPro" id="IPR027277">
    <property type="entry name" value="NadC/ModD"/>
</dbReference>
<accession>A0A158M2F0</accession>